<evidence type="ECO:0000313" key="3">
    <source>
        <dbReference type="Proteomes" id="UP000821853"/>
    </source>
</evidence>
<comment type="caution">
    <text evidence="2">The sequence shown here is derived from an EMBL/GenBank/DDBJ whole genome shotgun (WGS) entry which is preliminary data.</text>
</comment>
<dbReference type="VEuPathDB" id="VectorBase:HLOH_060922"/>
<feature type="compositionally biased region" description="Basic and acidic residues" evidence="1">
    <location>
        <begin position="31"/>
        <end position="41"/>
    </location>
</feature>
<dbReference type="Proteomes" id="UP000821853">
    <property type="component" value="Unassembled WGS sequence"/>
</dbReference>
<name>A0A9J6H9X8_HAELO</name>
<keyword evidence="3" id="KW-1185">Reference proteome</keyword>
<feature type="region of interest" description="Disordered" evidence="1">
    <location>
        <begin position="1"/>
        <end position="54"/>
    </location>
</feature>
<accession>A0A9J6H9X8</accession>
<proteinExistence type="predicted"/>
<protein>
    <submittedName>
        <fullName evidence="2">Uncharacterized protein</fullName>
    </submittedName>
</protein>
<gene>
    <name evidence="2" type="ORF">HPB48_026607</name>
</gene>
<dbReference type="AlphaFoldDB" id="A0A9J6H9X8"/>
<dbReference type="EMBL" id="JABSTR010002748">
    <property type="protein sequence ID" value="KAH9384598.1"/>
    <property type="molecule type" value="Genomic_DNA"/>
</dbReference>
<sequence>MLVAAPGVTSAGDATPSAREGGETVTQPSSGEREPRVENTRADSGTLQGGDEPNGAFREWLLLRPVRPPSCGSSPVWFSVHGQRNRRIGEGFPRRELYRALNSCADSGVNGMYPLRTAFSRQTWPGCPAPTRAGLAASCELRHRCPLQTRTIWRCHRNRTMRHGHQGSTTVVRLLPRSRRAAVTTSAGRSLAGHPSSAPRGPLLSSAIVVIIPAGVLFKPRPLLPGTPSSQVVTGLRRWALSPCRRDAGSHKPACPCVGKGPLLFRHRGHVHDVIAEPERTPTIRTTGFPVVYGAPPVEIATELTSEPAAPLCAERESESSDVRPGCTSLFSVVGRSPAHVPRRCPHAQAGTAGDNCAPRNRSINRLRGSSLAQFSYYLQTTRKTRVTDRRFHEAP</sequence>
<organism evidence="2 3">
    <name type="scientific">Haemaphysalis longicornis</name>
    <name type="common">Bush tick</name>
    <dbReference type="NCBI Taxonomy" id="44386"/>
    <lineage>
        <taxon>Eukaryota</taxon>
        <taxon>Metazoa</taxon>
        <taxon>Ecdysozoa</taxon>
        <taxon>Arthropoda</taxon>
        <taxon>Chelicerata</taxon>
        <taxon>Arachnida</taxon>
        <taxon>Acari</taxon>
        <taxon>Parasitiformes</taxon>
        <taxon>Ixodida</taxon>
        <taxon>Ixodoidea</taxon>
        <taxon>Ixodidae</taxon>
        <taxon>Haemaphysalinae</taxon>
        <taxon>Haemaphysalis</taxon>
    </lineage>
</organism>
<evidence type="ECO:0000313" key="2">
    <source>
        <dbReference type="EMBL" id="KAH9384598.1"/>
    </source>
</evidence>
<evidence type="ECO:0000256" key="1">
    <source>
        <dbReference type="SAM" id="MobiDB-lite"/>
    </source>
</evidence>
<reference evidence="2 3" key="1">
    <citation type="journal article" date="2020" name="Cell">
        <title>Large-Scale Comparative Analyses of Tick Genomes Elucidate Their Genetic Diversity and Vector Capacities.</title>
        <authorList>
            <consortium name="Tick Genome and Microbiome Consortium (TIGMIC)"/>
            <person name="Jia N."/>
            <person name="Wang J."/>
            <person name="Shi W."/>
            <person name="Du L."/>
            <person name="Sun Y."/>
            <person name="Zhan W."/>
            <person name="Jiang J.F."/>
            <person name="Wang Q."/>
            <person name="Zhang B."/>
            <person name="Ji P."/>
            <person name="Bell-Sakyi L."/>
            <person name="Cui X.M."/>
            <person name="Yuan T.T."/>
            <person name="Jiang B.G."/>
            <person name="Yang W.F."/>
            <person name="Lam T.T."/>
            <person name="Chang Q.C."/>
            <person name="Ding S.J."/>
            <person name="Wang X.J."/>
            <person name="Zhu J.G."/>
            <person name="Ruan X.D."/>
            <person name="Zhao L."/>
            <person name="Wei J.T."/>
            <person name="Ye R.Z."/>
            <person name="Que T.C."/>
            <person name="Du C.H."/>
            <person name="Zhou Y.H."/>
            <person name="Cheng J.X."/>
            <person name="Dai P.F."/>
            <person name="Guo W.B."/>
            <person name="Han X.H."/>
            <person name="Huang E.J."/>
            <person name="Li L.F."/>
            <person name="Wei W."/>
            <person name="Gao Y.C."/>
            <person name="Liu J.Z."/>
            <person name="Shao H.Z."/>
            <person name="Wang X."/>
            <person name="Wang C.C."/>
            <person name="Yang T.C."/>
            <person name="Huo Q.B."/>
            <person name="Li W."/>
            <person name="Chen H.Y."/>
            <person name="Chen S.E."/>
            <person name="Zhou L.G."/>
            <person name="Ni X.B."/>
            <person name="Tian J.H."/>
            <person name="Sheng Y."/>
            <person name="Liu T."/>
            <person name="Pan Y.S."/>
            <person name="Xia L.Y."/>
            <person name="Li J."/>
            <person name="Zhao F."/>
            <person name="Cao W.C."/>
        </authorList>
    </citation>
    <scope>NUCLEOTIDE SEQUENCE [LARGE SCALE GENOMIC DNA]</scope>
    <source>
        <strain evidence="2">HaeL-2018</strain>
    </source>
</reference>